<evidence type="ECO:0000256" key="12">
    <source>
        <dbReference type="SAM" id="MobiDB-lite"/>
    </source>
</evidence>
<evidence type="ECO:0000256" key="6">
    <source>
        <dbReference type="ARBA" id="ARBA00023014"/>
    </source>
</evidence>
<feature type="binding site" evidence="11">
    <location>
        <position position="67"/>
    </location>
    <ligand>
        <name>[4Fe-4S] cluster</name>
        <dbReference type="ChEBI" id="CHEBI:49883"/>
    </ligand>
</feature>
<dbReference type="PANTHER" id="PTHR38839:SF4">
    <property type="entry name" value="TRANSCRIPTIONAL REGULATOR WHIB"/>
    <property type="match status" value="1"/>
</dbReference>
<evidence type="ECO:0000256" key="4">
    <source>
        <dbReference type="ARBA" id="ARBA00022723"/>
    </source>
</evidence>
<keyword evidence="7 11" id="KW-0805">Transcription regulation</keyword>
<feature type="domain" description="4Fe-4S Wbl-type" evidence="13">
    <location>
        <begin position="39"/>
        <end position="100"/>
    </location>
</feature>
<dbReference type="GO" id="GO:0045892">
    <property type="term" value="P:negative regulation of DNA-templated transcription"/>
    <property type="evidence" value="ECO:0007669"/>
    <property type="project" value="TreeGrafter"/>
</dbReference>
<dbReference type="InterPro" id="IPR003482">
    <property type="entry name" value="Whib"/>
</dbReference>
<keyword evidence="4 11" id="KW-0479">Metal-binding</keyword>
<feature type="binding site" evidence="11">
    <location>
        <position position="40"/>
    </location>
    <ligand>
        <name>[4Fe-4S] cluster</name>
        <dbReference type="ChEBI" id="CHEBI:49883"/>
    </ligand>
</feature>
<dbReference type="Gene3D" id="1.10.10.10">
    <property type="entry name" value="Winged helix-like DNA-binding domain superfamily/Winged helix DNA-binding domain"/>
    <property type="match status" value="1"/>
</dbReference>
<evidence type="ECO:0000256" key="7">
    <source>
        <dbReference type="ARBA" id="ARBA00023015"/>
    </source>
</evidence>
<dbReference type="PANTHER" id="PTHR38839">
    <property type="entry name" value="TRANSCRIPTIONAL REGULATOR WHID-RELATED"/>
    <property type="match status" value="1"/>
</dbReference>
<dbReference type="GO" id="GO:0046872">
    <property type="term" value="F:metal ion binding"/>
    <property type="evidence" value="ECO:0007669"/>
    <property type="project" value="UniProtKB-KW"/>
</dbReference>
<comment type="function">
    <text evidence="11">Acts as a transcriptional regulator. Probably redox-responsive. The apo- but not holo-form probably binds DNA.</text>
</comment>
<sequence length="157" mass="17334">MVTRPLSARGLTAARPFPALDPAGIGRDGEDLTWQRDAACRDADPALFFPERGTAIHRTIAAARQVCAACPVAADCRAFARRHHERFGIWGGETEQARPRPPRSRGTRPRRDRDARIARLTREGLTAEEIAARLDINPRTVHRARARQRSEPGATAA</sequence>
<protein>
    <recommendedName>
        <fullName evidence="11">Transcriptional regulator WhiB</fullName>
    </recommendedName>
</protein>
<evidence type="ECO:0000259" key="13">
    <source>
        <dbReference type="PROSITE" id="PS51674"/>
    </source>
</evidence>
<keyword evidence="10 11" id="KW-0804">Transcription</keyword>
<dbReference type="EMBL" id="FORP01000008">
    <property type="protein sequence ID" value="SFJ76499.1"/>
    <property type="molecule type" value="Genomic_DNA"/>
</dbReference>
<feature type="binding site" evidence="11">
    <location>
        <position position="70"/>
    </location>
    <ligand>
        <name>[4Fe-4S] cluster</name>
        <dbReference type="ChEBI" id="CHEBI:49883"/>
    </ligand>
</feature>
<dbReference type="Pfam" id="PF02467">
    <property type="entry name" value="Whib"/>
    <property type="match status" value="1"/>
</dbReference>
<dbReference type="HAMAP" id="MF_01479">
    <property type="entry name" value="WhiB"/>
    <property type="match status" value="1"/>
</dbReference>
<evidence type="ECO:0000256" key="3">
    <source>
        <dbReference type="ARBA" id="ARBA00022485"/>
    </source>
</evidence>
<keyword evidence="15" id="KW-1185">Reference proteome</keyword>
<keyword evidence="9 11" id="KW-1015">Disulfide bond</keyword>
<dbReference type="InterPro" id="IPR016032">
    <property type="entry name" value="Sig_transdc_resp-reg_C-effctor"/>
</dbReference>
<evidence type="ECO:0000256" key="1">
    <source>
        <dbReference type="ARBA" id="ARBA00004496"/>
    </source>
</evidence>
<comment type="cofactor">
    <cofactor evidence="11">
        <name>[4Fe-4S] cluster</name>
        <dbReference type="ChEBI" id="CHEBI:49883"/>
    </cofactor>
    <text evidence="11">Binds 1 [4Fe-4S] cluster per subunit. Following nitrosylation of the [4Fe-4S] cluster binds 1 [4Fe-8(NO)] cluster per subunit.</text>
</comment>
<comment type="PTM">
    <text evidence="11">The Fe-S cluster can be nitrosylated by nitric oxide (NO).</text>
</comment>
<dbReference type="STRING" id="115433.SAMN05421835_108177"/>
<dbReference type="PROSITE" id="PS51674">
    <property type="entry name" value="4FE4S_WBL"/>
    <property type="match status" value="1"/>
</dbReference>
<feature type="region of interest" description="Disordered" evidence="12">
    <location>
        <begin position="89"/>
        <end position="116"/>
    </location>
</feature>
<dbReference type="GO" id="GO:0003677">
    <property type="term" value="F:DNA binding"/>
    <property type="evidence" value="ECO:0007669"/>
    <property type="project" value="UniProtKB-UniRule"/>
</dbReference>
<comment type="similarity">
    <text evidence="2 11">Belongs to the WhiB family.</text>
</comment>
<gene>
    <name evidence="11" type="primary">whiB</name>
    <name evidence="14" type="ORF">SAMN05421835_108177</name>
</gene>
<comment type="subcellular location">
    <subcellularLocation>
        <location evidence="1 11">Cytoplasm</location>
    </subcellularLocation>
</comment>
<dbReference type="Proteomes" id="UP000199025">
    <property type="component" value="Unassembled WGS sequence"/>
</dbReference>
<proteinExistence type="inferred from homology"/>
<dbReference type="OrthoDB" id="4249150at2"/>
<evidence type="ECO:0000256" key="2">
    <source>
        <dbReference type="ARBA" id="ARBA00006597"/>
    </source>
</evidence>
<keyword evidence="6 11" id="KW-0411">Iron-sulfur</keyword>
<feature type="region of interest" description="Disordered" evidence="12">
    <location>
        <begin position="138"/>
        <end position="157"/>
    </location>
</feature>
<keyword evidence="8 11" id="KW-0238">DNA-binding</keyword>
<name>A0A1I3U1U7_9PSEU</name>
<accession>A0A1I3U1U7</accession>
<dbReference type="GO" id="GO:0035731">
    <property type="term" value="F:dinitrosyl-iron complex binding"/>
    <property type="evidence" value="ECO:0007669"/>
    <property type="project" value="UniProtKB-UniRule"/>
</dbReference>
<dbReference type="GO" id="GO:0047134">
    <property type="term" value="F:protein-disulfide reductase [NAD(P)H] activity"/>
    <property type="evidence" value="ECO:0007669"/>
    <property type="project" value="TreeGrafter"/>
</dbReference>
<dbReference type="SUPFAM" id="SSF46894">
    <property type="entry name" value="C-terminal effector domain of the bipartite response regulators"/>
    <property type="match status" value="1"/>
</dbReference>
<evidence type="ECO:0000313" key="15">
    <source>
        <dbReference type="Proteomes" id="UP000199025"/>
    </source>
</evidence>
<dbReference type="GO" id="GO:0005737">
    <property type="term" value="C:cytoplasm"/>
    <property type="evidence" value="ECO:0007669"/>
    <property type="project" value="UniProtKB-SubCell"/>
</dbReference>
<organism evidence="14 15">
    <name type="scientific">Amycolatopsis sacchari</name>
    <dbReference type="NCBI Taxonomy" id="115433"/>
    <lineage>
        <taxon>Bacteria</taxon>
        <taxon>Bacillati</taxon>
        <taxon>Actinomycetota</taxon>
        <taxon>Actinomycetes</taxon>
        <taxon>Pseudonocardiales</taxon>
        <taxon>Pseudonocardiaceae</taxon>
        <taxon>Amycolatopsis</taxon>
    </lineage>
</organism>
<dbReference type="InterPro" id="IPR036388">
    <property type="entry name" value="WH-like_DNA-bd_sf"/>
</dbReference>
<evidence type="ECO:0000313" key="14">
    <source>
        <dbReference type="EMBL" id="SFJ76499.1"/>
    </source>
</evidence>
<dbReference type="Pfam" id="PF13384">
    <property type="entry name" value="HTH_23"/>
    <property type="match status" value="1"/>
</dbReference>
<dbReference type="RefSeq" id="WP_091508179.1">
    <property type="nucleotide sequence ID" value="NZ_FORP01000008.1"/>
</dbReference>
<evidence type="ECO:0000256" key="8">
    <source>
        <dbReference type="ARBA" id="ARBA00023125"/>
    </source>
</evidence>
<evidence type="ECO:0000256" key="5">
    <source>
        <dbReference type="ARBA" id="ARBA00023004"/>
    </source>
</evidence>
<dbReference type="AlphaFoldDB" id="A0A1I3U1U7"/>
<keyword evidence="11" id="KW-0963">Cytoplasm</keyword>
<feature type="binding site" evidence="11">
    <location>
        <position position="76"/>
    </location>
    <ligand>
        <name>[4Fe-4S] cluster</name>
        <dbReference type="ChEBI" id="CHEBI:49883"/>
    </ligand>
</feature>
<reference evidence="14 15" key="1">
    <citation type="submission" date="2016-10" db="EMBL/GenBank/DDBJ databases">
        <authorList>
            <person name="de Groot N.N."/>
        </authorList>
    </citation>
    <scope>NUCLEOTIDE SEQUENCE [LARGE SCALE GENOMIC DNA]</scope>
    <source>
        <strain evidence="14 15">DSM 44468</strain>
    </source>
</reference>
<evidence type="ECO:0000256" key="11">
    <source>
        <dbReference type="HAMAP-Rule" id="MF_01479"/>
    </source>
</evidence>
<dbReference type="InterPro" id="IPR034768">
    <property type="entry name" value="4FE4S_WBL"/>
</dbReference>
<evidence type="ECO:0000256" key="9">
    <source>
        <dbReference type="ARBA" id="ARBA00023157"/>
    </source>
</evidence>
<dbReference type="GO" id="GO:0051539">
    <property type="term" value="F:4 iron, 4 sulfur cluster binding"/>
    <property type="evidence" value="ECO:0007669"/>
    <property type="project" value="UniProtKB-UniRule"/>
</dbReference>
<keyword evidence="3 11" id="KW-0004">4Fe-4S</keyword>
<keyword evidence="5 11" id="KW-0408">Iron</keyword>
<evidence type="ECO:0000256" key="10">
    <source>
        <dbReference type="ARBA" id="ARBA00023163"/>
    </source>
</evidence>
<comment type="PTM">
    <text evidence="11">Upon Fe-S cluster removal intramolecular disulfide bonds are formed.</text>
</comment>
<dbReference type="GO" id="GO:0045454">
    <property type="term" value="P:cell redox homeostasis"/>
    <property type="evidence" value="ECO:0007669"/>
    <property type="project" value="TreeGrafter"/>
</dbReference>